<dbReference type="PANTHER" id="PTHR30469:SF15">
    <property type="entry name" value="HLYD FAMILY OF SECRETION PROTEINS"/>
    <property type="match status" value="1"/>
</dbReference>
<dbReference type="Gene3D" id="2.40.30.170">
    <property type="match status" value="1"/>
</dbReference>
<dbReference type="Gene3D" id="1.10.287.470">
    <property type="entry name" value="Helix hairpin bin"/>
    <property type="match status" value="1"/>
</dbReference>
<comment type="similarity">
    <text evidence="1">Belongs to the membrane fusion protein (MFP) (TC 8.A.1) family.</text>
</comment>
<dbReference type="GO" id="GO:0015562">
    <property type="term" value="F:efflux transmembrane transporter activity"/>
    <property type="evidence" value="ECO:0007669"/>
    <property type="project" value="TreeGrafter"/>
</dbReference>
<evidence type="ECO:0000313" key="4">
    <source>
        <dbReference type="EMBL" id="SHI10473.1"/>
    </source>
</evidence>
<evidence type="ECO:0000313" key="5">
    <source>
        <dbReference type="Proteomes" id="UP000184139"/>
    </source>
</evidence>
<dbReference type="NCBIfam" id="TIGR01730">
    <property type="entry name" value="RND_mfp"/>
    <property type="match status" value="1"/>
</dbReference>
<sequence length="257" mass="27786">MVAAVFRRRWMTSLLVGGCLLTQAPALLAQSEAGTDQDGRIRVQLTALNDLVVSSEVAARIERIFVRDGDAFRSGAPLVSFDCRTLEAQLEKTRATRDGARHHLETVQRLAELNSVGKLEADQAEAKARETAADVRMVQSTLAKCQIVAPFSGRVVQRMASDHQFVNAGTPLLSLVDTSAIEVRLIVPSRWLSWLKAGALFQIRLEDLDKTVEAKVTRIGARIDPISQSVALVAVVTGSSAGLLPGMSGWATFPGVR</sequence>
<organism evidence="4 5">
    <name type="scientific">Desulfofustis glycolicus DSM 9705</name>
    <dbReference type="NCBI Taxonomy" id="1121409"/>
    <lineage>
        <taxon>Bacteria</taxon>
        <taxon>Pseudomonadati</taxon>
        <taxon>Thermodesulfobacteriota</taxon>
        <taxon>Desulfobulbia</taxon>
        <taxon>Desulfobulbales</taxon>
        <taxon>Desulfocapsaceae</taxon>
        <taxon>Desulfofustis</taxon>
    </lineage>
</organism>
<keyword evidence="2" id="KW-0732">Signal</keyword>
<accession>A0A1M5YG40</accession>
<dbReference type="EMBL" id="FQXS01000035">
    <property type="protein sequence ID" value="SHI10473.1"/>
    <property type="molecule type" value="Genomic_DNA"/>
</dbReference>
<feature type="domain" description="Multidrug resistance protein MdtA-like alpha-helical hairpin" evidence="3">
    <location>
        <begin position="85"/>
        <end position="147"/>
    </location>
</feature>
<feature type="signal peptide" evidence="2">
    <location>
        <begin position="1"/>
        <end position="29"/>
    </location>
</feature>
<reference evidence="4 5" key="1">
    <citation type="submission" date="2016-11" db="EMBL/GenBank/DDBJ databases">
        <authorList>
            <person name="Jaros S."/>
            <person name="Januszkiewicz K."/>
            <person name="Wedrychowicz H."/>
        </authorList>
    </citation>
    <scope>NUCLEOTIDE SEQUENCE [LARGE SCALE GENOMIC DNA]</scope>
    <source>
        <strain evidence="4 5">DSM 9705</strain>
    </source>
</reference>
<dbReference type="InterPro" id="IPR006143">
    <property type="entry name" value="RND_pump_MFP"/>
</dbReference>
<dbReference type="Proteomes" id="UP000184139">
    <property type="component" value="Unassembled WGS sequence"/>
</dbReference>
<dbReference type="PANTHER" id="PTHR30469">
    <property type="entry name" value="MULTIDRUG RESISTANCE PROTEIN MDTA"/>
    <property type="match status" value="1"/>
</dbReference>
<evidence type="ECO:0000259" key="3">
    <source>
        <dbReference type="Pfam" id="PF25876"/>
    </source>
</evidence>
<evidence type="ECO:0000256" key="2">
    <source>
        <dbReference type="SAM" id="SignalP"/>
    </source>
</evidence>
<dbReference type="Gene3D" id="2.40.50.100">
    <property type="match status" value="1"/>
</dbReference>
<evidence type="ECO:0000256" key="1">
    <source>
        <dbReference type="ARBA" id="ARBA00009477"/>
    </source>
</evidence>
<proteinExistence type="inferred from homology"/>
<dbReference type="STRING" id="1121409.SAMN02745124_03945"/>
<dbReference type="SUPFAM" id="SSF111369">
    <property type="entry name" value="HlyD-like secretion proteins"/>
    <property type="match status" value="1"/>
</dbReference>
<protein>
    <submittedName>
        <fullName evidence="4">RND family efflux transporter, MFP subunit</fullName>
    </submittedName>
</protein>
<feature type="chain" id="PRO_5012680437" evidence="2">
    <location>
        <begin position="30"/>
        <end position="257"/>
    </location>
</feature>
<name>A0A1M5YG40_9BACT</name>
<keyword evidence="5" id="KW-1185">Reference proteome</keyword>
<dbReference type="AlphaFoldDB" id="A0A1M5YG40"/>
<dbReference type="InterPro" id="IPR058624">
    <property type="entry name" value="MdtA-like_HH"/>
</dbReference>
<dbReference type="Pfam" id="PF25876">
    <property type="entry name" value="HH_MFP_RND"/>
    <property type="match status" value="1"/>
</dbReference>
<gene>
    <name evidence="4" type="ORF">SAMN02745124_03945</name>
</gene>
<dbReference type="GO" id="GO:1990281">
    <property type="term" value="C:efflux pump complex"/>
    <property type="evidence" value="ECO:0007669"/>
    <property type="project" value="TreeGrafter"/>
</dbReference>